<comment type="catalytic activity">
    <reaction evidence="1 16">
        <text>S-ubiquitinyl-[E2 ubiquitin-conjugating enzyme]-L-cysteine + [acceptor protein]-L-lysine = [E2 ubiquitin-conjugating enzyme]-L-cysteine + N(6)-ubiquitinyl-[acceptor protein]-L-lysine.</text>
        <dbReference type="EC" id="2.3.2.27"/>
    </reaction>
</comment>
<dbReference type="GO" id="GO:0016567">
    <property type="term" value="P:protein ubiquitination"/>
    <property type="evidence" value="ECO:0007669"/>
    <property type="project" value="UniProtKB-UniPathway"/>
</dbReference>
<proteinExistence type="inferred from homology"/>
<comment type="function">
    <text evidence="14">E3 ubiquitin-protein ligase component of the ribosome quality control complex (RQC), a ribosome-associated complex that mediates ubiquitination and extraction of incompletely synthesized nascent chains for proteasomal degradation. Mediates ubiquitination of proteins derived from mRNAs lacking stop codons (non-stop proteins) and other translation arrest products induced by poly-lysine sequences and tandem rare codons. Ubiquitination leads to CDC48 recruitment for extraction and degradation of the incomplete translation product. May indirectly play a role in chromatin function and transcription.</text>
</comment>
<evidence type="ECO:0000256" key="7">
    <source>
        <dbReference type="ARBA" id="ARBA00022490"/>
    </source>
</evidence>
<dbReference type="Pfam" id="PF22999">
    <property type="entry name" value="LTN1_E3_ligase_6th"/>
    <property type="match status" value="1"/>
</dbReference>
<evidence type="ECO:0000256" key="12">
    <source>
        <dbReference type="ARBA" id="ARBA00022786"/>
    </source>
</evidence>
<dbReference type="VEuPathDB" id="FungiDB:SCODWIG_00126"/>
<protein>
    <recommendedName>
        <fullName evidence="6 16">E3 ubiquitin-protein ligase listerin</fullName>
        <ecNumber evidence="5 16">2.3.2.27</ecNumber>
    </recommendedName>
    <alternativeName>
        <fullName evidence="16">RING-type E3 ubiquitin transferase listerin</fullName>
    </alternativeName>
</protein>
<name>A0A376B107_9ASCO</name>
<dbReference type="PANTHER" id="PTHR12389:SF0">
    <property type="entry name" value="E3 UBIQUITIN-PROTEIN LIGASE LISTERIN"/>
    <property type="match status" value="1"/>
</dbReference>
<dbReference type="GO" id="GO:0043023">
    <property type="term" value="F:ribosomal large subunit binding"/>
    <property type="evidence" value="ECO:0007669"/>
    <property type="project" value="TreeGrafter"/>
</dbReference>
<evidence type="ECO:0000256" key="9">
    <source>
        <dbReference type="ARBA" id="ARBA00022723"/>
    </source>
</evidence>
<comment type="pathway">
    <text evidence="3 16">Protein modification; protein ubiquitination.</text>
</comment>
<dbReference type="FunFam" id="3.30.40.10:FF:000038">
    <property type="entry name" value="E3 ubiquitin-protein ligase listerin"/>
    <property type="match status" value="1"/>
</dbReference>
<evidence type="ECO:0000256" key="3">
    <source>
        <dbReference type="ARBA" id="ARBA00004906"/>
    </source>
</evidence>
<evidence type="ECO:0000256" key="6">
    <source>
        <dbReference type="ARBA" id="ARBA00017157"/>
    </source>
</evidence>
<organism evidence="18 19">
    <name type="scientific">Saccharomycodes ludwigii</name>
    <dbReference type="NCBI Taxonomy" id="36035"/>
    <lineage>
        <taxon>Eukaryota</taxon>
        <taxon>Fungi</taxon>
        <taxon>Dikarya</taxon>
        <taxon>Ascomycota</taxon>
        <taxon>Saccharomycotina</taxon>
        <taxon>Saccharomycetes</taxon>
        <taxon>Saccharomycodales</taxon>
        <taxon>Saccharomycodaceae</taxon>
        <taxon>Saccharomycodes</taxon>
    </lineage>
</organism>
<keyword evidence="19" id="KW-1185">Reference proteome</keyword>
<dbReference type="InterPro" id="IPR001841">
    <property type="entry name" value="Znf_RING"/>
</dbReference>
<comment type="function">
    <text evidence="16">E3 ubiquitin-protein ligase. Component of the ribosome quality control complex (RQC), a ribosome-associated complex that mediates ubiquitination and extraction of incompletely synthesized nascent chains for proteasomal degradation.</text>
</comment>
<evidence type="ECO:0000256" key="10">
    <source>
        <dbReference type="ARBA" id="ARBA00022737"/>
    </source>
</evidence>
<dbReference type="InterPro" id="IPR039795">
    <property type="entry name" value="LTN1/Rkr1"/>
</dbReference>
<dbReference type="Gene3D" id="3.30.40.10">
    <property type="entry name" value="Zinc/RING finger domain, C3HC4 (zinc finger)"/>
    <property type="match status" value="1"/>
</dbReference>
<evidence type="ECO:0000259" key="17">
    <source>
        <dbReference type="PROSITE" id="PS50089"/>
    </source>
</evidence>
<evidence type="ECO:0000313" key="18">
    <source>
        <dbReference type="EMBL" id="SSD58365.1"/>
    </source>
</evidence>
<dbReference type="CDD" id="cd16491">
    <property type="entry name" value="RING-CH-C4HC3_LTN1"/>
    <property type="match status" value="1"/>
</dbReference>
<comment type="subunit">
    <text evidence="16">Component of the ribosome quality control complex (RQC).</text>
</comment>
<dbReference type="InterPro" id="IPR054476">
    <property type="entry name" value="Ltn1_N"/>
</dbReference>
<evidence type="ECO:0000256" key="15">
    <source>
        <dbReference type="PROSITE-ProRule" id="PRU00175"/>
    </source>
</evidence>
<dbReference type="GO" id="GO:1990116">
    <property type="term" value="P:ribosome-associated ubiquitin-dependent protein catabolic process"/>
    <property type="evidence" value="ECO:0007669"/>
    <property type="project" value="UniProtKB-UniRule"/>
</dbReference>
<keyword evidence="9 16" id="KW-0479">Metal-binding</keyword>
<keyword evidence="12 16" id="KW-0833">Ubl conjugation pathway</keyword>
<dbReference type="Pfam" id="PF13639">
    <property type="entry name" value="zf-RING_2"/>
    <property type="match status" value="1"/>
</dbReference>
<dbReference type="InterPro" id="IPR054478">
    <property type="entry name" value="LTN1_UBC"/>
</dbReference>
<gene>
    <name evidence="18" type="ORF">SCODWIG_00126</name>
</gene>
<feature type="domain" description="RING-type" evidence="17">
    <location>
        <begin position="1535"/>
        <end position="1582"/>
    </location>
</feature>
<keyword evidence="10" id="KW-0677">Repeat</keyword>
<comment type="subcellular location">
    <subcellularLocation>
        <location evidence="2">Cytoplasm</location>
        <location evidence="2">Cytosol</location>
    </subcellularLocation>
</comment>
<accession>A0A376B107</accession>
<dbReference type="SMART" id="SM01197">
    <property type="entry name" value="FANCL_C"/>
    <property type="match status" value="1"/>
</dbReference>
<keyword evidence="8 16" id="KW-0808">Transferase</keyword>
<keyword evidence="7" id="KW-0963">Cytoplasm</keyword>
<evidence type="ECO:0000313" key="19">
    <source>
        <dbReference type="Proteomes" id="UP000262825"/>
    </source>
</evidence>
<evidence type="ECO:0000256" key="1">
    <source>
        <dbReference type="ARBA" id="ARBA00000900"/>
    </source>
</evidence>
<dbReference type="Pfam" id="PF22958">
    <property type="entry name" value="Ltn1_1st"/>
    <property type="match status" value="1"/>
</dbReference>
<dbReference type="PANTHER" id="PTHR12389">
    <property type="entry name" value="ZINC FINGER PROTEIN 294"/>
    <property type="match status" value="1"/>
</dbReference>
<dbReference type="GO" id="GO:0008270">
    <property type="term" value="F:zinc ion binding"/>
    <property type="evidence" value="ECO:0007669"/>
    <property type="project" value="UniProtKB-KW"/>
</dbReference>
<dbReference type="SUPFAM" id="SSF57850">
    <property type="entry name" value="RING/U-box"/>
    <property type="match status" value="1"/>
</dbReference>
<dbReference type="GO" id="GO:1990112">
    <property type="term" value="C:RQC complex"/>
    <property type="evidence" value="ECO:0007669"/>
    <property type="project" value="UniProtKB-UniRule"/>
</dbReference>
<dbReference type="PROSITE" id="PS50089">
    <property type="entry name" value="ZF_RING_2"/>
    <property type="match status" value="1"/>
</dbReference>
<evidence type="ECO:0000256" key="16">
    <source>
        <dbReference type="RuleBase" id="RU367090"/>
    </source>
</evidence>
<dbReference type="Proteomes" id="UP000262825">
    <property type="component" value="Unassembled WGS sequence"/>
</dbReference>
<dbReference type="InterPro" id="IPR054477">
    <property type="entry name" value="LTN1_E3_ligase_6th"/>
</dbReference>
<keyword evidence="13 16" id="KW-0862">Zinc</keyword>
<dbReference type="EMBL" id="UFAJ01000008">
    <property type="protein sequence ID" value="SSD58365.1"/>
    <property type="molecule type" value="Genomic_DNA"/>
</dbReference>
<reference evidence="19" key="1">
    <citation type="submission" date="2018-06" db="EMBL/GenBank/DDBJ databases">
        <authorList>
            <person name="Guldener U."/>
        </authorList>
    </citation>
    <scope>NUCLEOTIDE SEQUENCE [LARGE SCALE GENOMIC DNA]</scope>
    <source>
        <strain evidence="19">UTAD17</strain>
    </source>
</reference>
<evidence type="ECO:0000256" key="11">
    <source>
        <dbReference type="ARBA" id="ARBA00022771"/>
    </source>
</evidence>
<evidence type="ECO:0000256" key="14">
    <source>
        <dbReference type="ARBA" id="ARBA00055150"/>
    </source>
</evidence>
<dbReference type="UniPathway" id="UPA00143"/>
<dbReference type="GO" id="GO:0005829">
    <property type="term" value="C:cytosol"/>
    <property type="evidence" value="ECO:0007669"/>
    <property type="project" value="UniProtKB-SubCell"/>
</dbReference>
<dbReference type="Pfam" id="PF23009">
    <property type="entry name" value="UBC_like"/>
    <property type="match status" value="1"/>
</dbReference>
<dbReference type="InterPro" id="IPR013083">
    <property type="entry name" value="Znf_RING/FYVE/PHD"/>
</dbReference>
<evidence type="ECO:0000256" key="2">
    <source>
        <dbReference type="ARBA" id="ARBA00004514"/>
    </source>
</evidence>
<dbReference type="GO" id="GO:0061630">
    <property type="term" value="F:ubiquitin protein ligase activity"/>
    <property type="evidence" value="ECO:0007669"/>
    <property type="project" value="UniProtKB-UniRule"/>
</dbReference>
<evidence type="ECO:0000256" key="5">
    <source>
        <dbReference type="ARBA" id="ARBA00012483"/>
    </source>
</evidence>
<evidence type="ECO:0000256" key="13">
    <source>
        <dbReference type="ARBA" id="ARBA00022833"/>
    </source>
</evidence>
<evidence type="ECO:0000256" key="4">
    <source>
        <dbReference type="ARBA" id="ARBA00007997"/>
    </source>
</evidence>
<evidence type="ECO:0000256" key="8">
    <source>
        <dbReference type="ARBA" id="ARBA00022679"/>
    </source>
</evidence>
<dbReference type="EC" id="2.3.2.27" evidence="5 16"/>
<comment type="similarity">
    <text evidence="4 16">Belongs to the LTN1 family.</text>
</comment>
<keyword evidence="11 15" id="KW-0863">Zinc-finger</keyword>
<dbReference type="InterPro" id="IPR039804">
    <property type="entry name" value="RING-CH-C4HC3_LTN1"/>
</dbReference>
<sequence>MSFQNPFLQYTNDFGLGNNGVKITLNYFDGIPDQSLIGSLTSNDIILCFKSLLKRDDTTKEKALLDLKKIISDNGDNNSNPDVHSDITLLLWTQIYAKLIVCDSKNIRVLSHEITCIFINCWNKKISKFLKDLIPILLSGVYDPENIVSKNCIQFINFTFKHDLKKIQMLWKLFMPQICKFIHEIVVSESQNTLSDEKYMSKDESMTRYNRLTVCAICMGSHLLKNFPDESLENEQFMECIESGILWDFIKKSRLESAGAKIIQYLFTFISILYSNTKYFKQPNISNSNNAKVFKTISKKIFKLMGSISKGDAVLITPIINDLMNLLIIFTDGGEIEKQMFWDVDKTSKDRLVSFLSIGCANSSAFYYKQLYKLCNKNVEILGIEGWNRIWNDDLKLELERKGYGKLINDYFIQFWNNYLKFVEQHGGTTNCLVTPNILQTLKQRNISNNKELTKEFLNYISFPAIIKEITHIEESMAGNEEEKFKDFTVYLKNLMSIACNDNNYDALLKNIFADNKNKFLLTKIAEIVLDNSQEIGSDTQGTILDFTSVLISELSAQNFELISNFVAKISNSKLFPREDVTSIVHEYLTMVMGTSTIDKEVVFPQILMLNNEILLLQKQTLMPLIDELIEKASSLENMKQVFELGLINESQLIRLYNNNADSQKNFFDLCRYLSSDLYISLILKTNFVFKAFEIEAFSIIDDISPLVKGNNEVAEKVVSTITQYVSWFFDDETAAIFSPILRKIFVLNDVCTKSFLDFDYHKKINTFLPKLDYNLSLTSSLGVRIHLLQKDIEEACWQGERLVKIHELLNYSIFFDRFLTSFPEYIKFEHVYYLTIIKEILEDYNSISGKNHLVVMLTEKDTFEDQTVENSLYKRNACDFDFVTAIKILMDSTIGDNATPLYAKLFDQKCSTVLQYYNSKILCKLLTNAADCVSFSQFSTIFLDLDKFVGKIIRGKDTDDYSFLQLSSLFISLRKFYSIDILGKIRNMLAAELIESRTKEIINSSYKILILLTCLLSVEEPEEDRGTVATFPIQAQRLNMVLGSINKWMDNEEWYMDTFACIRICLLQFFNKLVVFGSNASSLKMMEIVSRLLNDALTLCKLHDTPYVYELRQYVVGIMYTILKHQDHLAIEYTDEFSEDDLLTNLTDLCFISLPKHIDNQIDVNFFRGLNKVLTTFPITSIWPLEKNKPEIVQERYEKFVEFFQDPGFMDPSLIRINQVRIVCNLFQFYIRETQNINILDFELEKKENVESDGDDDNSNGDKYTIPEFITNILREWDVYRYVDGYEEILSKTVYTWVCLLLSDYFITSSYNLRQLYIGQSKDLLFKVFNFISEECCYDFNVNPEEVSSYKLDDYFDNMNIVDISHECKHAMVHTLFELFGNVGSVTSNWWLNLEDKTFKLDIEKFVSSQISSILIKRELECVTNEWTSPKRNNNKSDGEHRLSIKTYPKLAEIKATYLIDEQKLEIAFKFPKNYPLLPVQVQGISRVGVSEQKWKLWIVSTQRVITAMNGSIIDSLDLFSKNVELQFSGFEECAVCYSILHPIDRKLPSKTCPTCHNRFHSACLYKWFKTSNNNQCPLCRGEFNFKR</sequence>
<dbReference type="GO" id="GO:0072344">
    <property type="term" value="P:rescue of stalled ribosome"/>
    <property type="evidence" value="ECO:0007669"/>
    <property type="project" value="UniProtKB-UniRule"/>
</dbReference>